<dbReference type="InterPro" id="IPR001919">
    <property type="entry name" value="CBD2"/>
</dbReference>
<feature type="compositionally biased region" description="Low complexity" evidence="1">
    <location>
        <begin position="100"/>
        <end position="115"/>
    </location>
</feature>
<dbReference type="Gene3D" id="2.60.40.290">
    <property type="match status" value="1"/>
</dbReference>
<keyword evidence="2" id="KW-0472">Membrane</keyword>
<comment type="caution">
    <text evidence="4">The sequence shown here is derived from an EMBL/GenBank/DDBJ whole genome shotgun (WGS) entry which is preliminary data.</text>
</comment>
<accession>A0ABP4C9X9</accession>
<feature type="region of interest" description="Disordered" evidence="1">
    <location>
        <begin position="1"/>
        <end position="24"/>
    </location>
</feature>
<dbReference type="Proteomes" id="UP001500665">
    <property type="component" value="Unassembled WGS sequence"/>
</dbReference>
<reference evidence="5" key="1">
    <citation type="journal article" date="2019" name="Int. J. Syst. Evol. Microbiol.">
        <title>The Global Catalogue of Microorganisms (GCM) 10K type strain sequencing project: providing services to taxonomists for standard genome sequencing and annotation.</title>
        <authorList>
            <consortium name="The Broad Institute Genomics Platform"/>
            <consortium name="The Broad Institute Genome Sequencing Center for Infectious Disease"/>
            <person name="Wu L."/>
            <person name="Ma J."/>
        </authorList>
    </citation>
    <scope>NUCLEOTIDE SEQUENCE [LARGE SCALE GENOMIC DNA]</scope>
    <source>
        <strain evidence="5">JCM 10696</strain>
    </source>
</reference>
<organism evidence="4 5">
    <name type="scientific">Actinocorallia libanotica</name>
    <dbReference type="NCBI Taxonomy" id="46162"/>
    <lineage>
        <taxon>Bacteria</taxon>
        <taxon>Bacillati</taxon>
        <taxon>Actinomycetota</taxon>
        <taxon>Actinomycetes</taxon>
        <taxon>Streptosporangiales</taxon>
        <taxon>Thermomonosporaceae</taxon>
        <taxon>Actinocorallia</taxon>
    </lineage>
</organism>
<keyword evidence="5" id="KW-1185">Reference proteome</keyword>
<dbReference type="SMART" id="SM00637">
    <property type="entry name" value="CBD_II"/>
    <property type="match status" value="1"/>
</dbReference>
<feature type="domain" description="CBM2" evidence="3">
    <location>
        <begin position="124"/>
        <end position="220"/>
    </location>
</feature>
<evidence type="ECO:0000259" key="3">
    <source>
        <dbReference type="SMART" id="SM00637"/>
    </source>
</evidence>
<protein>
    <recommendedName>
        <fullName evidence="3">CBM2 domain-containing protein</fullName>
    </recommendedName>
</protein>
<dbReference type="SUPFAM" id="SSF49384">
    <property type="entry name" value="Carbohydrate-binding domain"/>
    <property type="match status" value="1"/>
</dbReference>
<evidence type="ECO:0000313" key="5">
    <source>
        <dbReference type="Proteomes" id="UP001500665"/>
    </source>
</evidence>
<dbReference type="InterPro" id="IPR008965">
    <property type="entry name" value="CBM2/CBM3_carb-bd_dom_sf"/>
</dbReference>
<evidence type="ECO:0000256" key="2">
    <source>
        <dbReference type="SAM" id="Phobius"/>
    </source>
</evidence>
<name>A0ABP4C9X9_9ACTN</name>
<keyword evidence="2" id="KW-1133">Transmembrane helix</keyword>
<dbReference type="RefSeq" id="WP_344244238.1">
    <property type="nucleotide sequence ID" value="NZ_BAAAHH010000029.1"/>
</dbReference>
<feature type="transmembrane region" description="Helical" evidence="2">
    <location>
        <begin position="38"/>
        <end position="55"/>
    </location>
</feature>
<gene>
    <name evidence="4" type="ORF">GCM10009550_58580</name>
</gene>
<evidence type="ECO:0000313" key="4">
    <source>
        <dbReference type="EMBL" id="GAA0963248.1"/>
    </source>
</evidence>
<keyword evidence="2" id="KW-0812">Transmembrane</keyword>
<dbReference type="EMBL" id="BAAAHH010000029">
    <property type="protein sequence ID" value="GAA0963248.1"/>
    <property type="molecule type" value="Genomic_DNA"/>
</dbReference>
<feature type="region of interest" description="Disordered" evidence="1">
    <location>
        <begin position="86"/>
        <end position="122"/>
    </location>
</feature>
<proteinExistence type="predicted"/>
<dbReference type="InterPro" id="IPR012291">
    <property type="entry name" value="CBM2_carb-bd_dom_sf"/>
</dbReference>
<evidence type="ECO:0000256" key="1">
    <source>
        <dbReference type="SAM" id="MobiDB-lite"/>
    </source>
</evidence>
<sequence>MGRHTKFWDRASGQEAPPDGAPPVAAPARMAWLGRTPLMPLLAGVAAVGVIAAAFSTRQISLNFPAGAPSGQDSAACAGCEGVADMGEEKSAQPPGDTGSPAPASPSQASLPQQSTRTVSQRPLRVEIKLDETTPGGFTAVAVVHNDSRTAKGWKVSFRIPNAVIVSAEGAALHTTAKNGGTTWFTGFSVLEGRQKAKVTFSAEGAWSKPALCKVNGYDCA</sequence>